<evidence type="ECO:0000313" key="15">
    <source>
        <dbReference type="Proteomes" id="UP000314294"/>
    </source>
</evidence>
<feature type="domain" description="C2H2-type" evidence="13">
    <location>
        <begin position="340"/>
        <end position="367"/>
    </location>
</feature>
<feature type="chain" id="PRO_5021206460" evidence="12">
    <location>
        <begin position="19"/>
        <end position="374"/>
    </location>
</feature>
<evidence type="ECO:0000256" key="9">
    <source>
        <dbReference type="ARBA" id="ARBA00023242"/>
    </source>
</evidence>
<keyword evidence="12" id="KW-0732">Signal</keyword>
<feature type="region of interest" description="Disordered" evidence="11">
    <location>
        <begin position="209"/>
        <end position="231"/>
    </location>
</feature>
<feature type="signal peptide" evidence="12">
    <location>
        <begin position="1"/>
        <end position="18"/>
    </location>
</feature>
<keyword evidence="7" id="KW-0238">DNA-binding</keyword>
<evidence type="ECO:0000259" key="13">
    <source>
        <dbReference type="PROSITE" id="PS50157"/>
    </source>
</evidence>
<gene>
    <name evidence="14" type="primary">ZNF518A_1</name>
    <name evidence="14" type="ORF">EYF80_049989</name>
</gene>
<comment type="subcellular location">
    <subcellularLocation>
        <location evidence="1">Nucleus</location>
    </subcellularLocation>
</comment>
<keyword evidence="3" id="KW-0677">Repeat</keyword>
<protein>
    <submittedName>
        <fullName evidence="14">Zinc finger protein 518A</fullName>
    </submittedName>
</protein>
<keyword evidence="6" id="KW-0805">Transcription regulation</keyword>
<sequence>MIFILILSDAALITVVPSVFKGSRLHLERVPCGGAEATLSTFRPRHALIHYIMCHSLNGQFTCEWCDFTTVDAGTFVQHIHHHNESPWKCSKCRHISLNEEDHQKHTKGHSGSFPHTCQICGYGALRSDYLKKHTAAVHKEEAERRNVLKAIDDSPANGSASASASATLKLLLKKSVESLESQRVSKLTGSLPNQNGRLVKPEISVEETHHFVDSRKENKNSGKGSHNTELTMPIKCPRRLQPVVVLNHPDADIPEVANIMKIVNRHKGAVTKVSLSPKTIQAFADLGASSHKEDPRPRPVERSVRERFLLKLMLRKKSKKKYEVVDTVSGCRGEEPVVFNCWFCGRLFNNQEDWIGHGQRHLMEATRDWNKLF</sequence>
<comment type="caution">
    <text evidence="14">The sequence shown here is derived from an EMBL/GenBank/DDBJ whole genome shotgun (WGS) entry which is preliminary data.</text>
</comment>
<organism evidence="14 15">
    <name type="scientific">Liparis tanakae</name>
    <name type="common">Tanaka's snailfish</name>
    <dbReference type="NCBI Taxonomy" id="230148"/>
    <lineage>
        <taxon>Eukaryota</taxon>
        <taxon>Metazoa</taxon>
        <taxon>Chordata</taxon>
        <taxon>Craniata</taxon>
        <taxon>Vertebrata</taxon>
        <taxon>Euteleostomi</taxon>
        <taxon>Actinopterygii</taxon>
        <taxon>Neopterygii</taxon>
        <taxon>Teleostei</taxon>
        <taxon>Neoteleostei</taxon>
        <taxon>Acanthomorphata</taxon>
        <taxon>Eupercaria</taxon>
        <taxon>Perciformes</taxon>
        <taxon>Cottioidei</taxon>
        <taxon>Cottales</taxon>
        <taxon>Liparidae</taxon>
        <taxon>Liparis</taxon>
    </lineage>
</organism>
<name>A0A4Z2FFB7_9TELE</name>
<evidence type="ECO:0000256" key="5">
    <source>
        <dbReference type="ARBA" id="ARBA00022833"/>
    </source>
</evidence>
<dbReference type="GO" id="GO:0008270">
    <property type="term" value="F:zinc ion binding"/>
    <property type="evidence" value="ECO:0007669"/>
    <property type="project" value="UniProtKB-KW"/>
</dbReference>
<dbReference type="SUPFAM" id="SSF57667">
    <property type="entry name" value="beta-beta-alpha zinc fingers"/>
    <property type="match status" value="1"/>
</dbReference>
<evidence type="ECO:0000256" key="6">
    <source>
        <dbReference type="ARBA" id="ARBA00023015"/>
    </source>
</evidence>
<dbReference type="GO" id="GO:0000978">
    <property type="term" value="F:RNA polymerase II cis-regulatory region sequence-specific DNA binding"/>
    <property type="evidence" value="ECO:0007669"/>
    <property type="project" value="TreeGrafter"/>
</dbReference>
<evidence type="ECO:0000256" key="4">
    <source>
        <dbReference type="ARBA" id="ARBA00022771"/>
    </source>
</evidence>
<keyword evidence="5" id="KW-0862">Zinc</keyword>
<dbReference type="InterPro" id="IPR036236">
    <property type="entry name" value="Znf_C2H2_sf"/>
</dbReference>
<dbReference type="Proteomes" id="UP000314294">
    <property type="component" value="Unassembled WGS sequence"/>
</dbReference>
<dbReference type="AlphaFoldDB" id="A0A4Z2FFB7"/>
<feature type="domain" description="C2H2-type" evidence="13">
    <location>
        <begin position="116"/>
        <end position="144"/>
    </location>
</feature>
<dbReference type="EMBL" id="SRLO01001242">
    <property type="protein sequence ID" value="TNN39848.1"/>
    <property type="molecule type" value="Genomic_DNA"/>
</dbReference>
<keyword evidence="15" id="KW-1185">Reference proteome</keyword>
<evidence type="ECO:0000256" key="2">
    <source>
        <dbReference type="ARBA" id="ARBA00022723"/>
    </source>
</evidence>
<dbReference type="OrthoDB" id="6778897at2759"/>
<evidence type="ECO:0000256" key="7">
    <source>
        <dbReference type="ARBA" id="ARBA00023125"/>
    </source>
</evidence>
<keyword evidence="8" id="KW-0804">Transcription</keyword>
<dbReference type="Gene3D" id="3.30.160.60">
    <property type="entry name" value="Classic Zinc Finger"/>
    <property type="match status" value="1"/>
</dbReference>
<feature type="compositionally biased region" description="Polar residues" evidence="11">
    <location>
        <begin position="222"/>
        <end position="231"/>
    </location>
</feature>
<dbReference type="InterPro" id="IPR013087">
    <property type="entry name" value="Znf_C2H2_type"/>
</dbReference>
<dbReference type="PANTHER" id="PTHR24399">
    <property type="entry name" value="ZINC FINGER AND BTB DOMAIN-CONTAINING"/>
    <property type="match status" value="1"/>
</dbReference>
<evidence type="ECO:0000256" key="8">
    <source>
        <dbReference type="ARBA" id="ARBA00023163"/>
    </source>
</evidence>
<keyword evidence="4 10" id="KW-0863">Zinc-finger</keyword>
<evidence type="ECO:0000313" key="14">
    <source>
        <dbReference type="EMBL" id="TNN39848.1"/>
    </source>
</evidence>
<keyword evidence="9" id="KW-0539">Nucleus</keyword>
<dbReference type="PROSITE" id="PS50157">
    <property type="entry name" value="ZINC_FINGER_C2H2_2"/>
    <property type="match status" value="2"/>
</dbReference>
<dbReference type="SMART" id="SM00355">
    <property type="entry name" value="ZnF_C2H2"/>
    <property type="match status" value="4"/>
</dbReference>
<dbReference type="PANTHER" id="PTHR24399:SF70">
    <property type="entry name" value="C2H2-TYPE DOMAIN-CONTAINING PROTEIN"/>
    <property type="match status" value="1"/>
</dbReference>
<accession>A0A4Z2FFB7</accession>
<evidence type="ECO:0000256" key="11">
    <source>
        <dbReference type="SAM" id="MobiDB-lite"/>
    </source>
</evidence>
<dbReference type="PROSITE" id="PS00028">
    <property type="entry name" value="ZINC_FINGER_C2H2_1"/>
    <property type="match status" value="1"/>
</dbReference>
<evidence type="ECO:0000256" key="3">
    <source>
        <dbReference type="ARBA" id="ARBA00022737"/>
    </source>
</evidence>
<evidence type="ECO:0000256" key="10">
    <source>
        <dbReference type="PROSITE-ProRule" id="PRU00042"/>
    </source>
</evidence>
<evidence type="ECO:0000256" key="12">
    <source>
        <dbReference type="SAM" id="SignalP"/>
    </source>
</evidence>
<feature type="compositionally biased region" description="Basic and acidic residues" evidence="11">
    <location>
        <begin position="209"/>
        <end position="221"/>
    </location>
</feature>
<evidence type="ECO:0000256" key="1">
    <source>
        <dbReference type="ARBA" id="ARBA00004123"/>
    </source>
</evidence>
<keyword evidence="2" id="KW-0479">Metal-binding</keyword>
<dbReference type="GO" id="GO:0001227">
    <property type="term" value="F:DNA-binding transcription repressor activity, RNA polymerase II-specific"/>
    <property type="evidence" value="ECO:0007669"/>
    <property type="project" value="TreeGrafter"/>
</dbReference>
<reference evidence="14 15" key="1">
    <citation type="submission" date="2019-03" db="EMBL/GenBank/DDBJ databases">
        <title>First draft genome of Liparis tanakae, snailfish: a comprehensive survey of snailfish specific genes.</title>
        <authorList>
            <person name="Kim W."/>
            <person name="Song I."/>
            <person name="Jeong J.-H."/>
            <person name="Kim D."/>
            <person name="Kim S."/>
            <person name="Ryu S."/>
            <person name="Song J.Y."/>
            <person name="Lee S.K."/>
        </authorList>
    </citation>
    <scope>NUCLEOTIDE SEQUENCE [LARGE SCALE GENOMIC DNA]</scope>
    <source>
        <tissue evidence="14">Muscle</tissue>
    </source>
</reference>
<proteinExistence type="predicted"/>
<dbReference type="GO" id="GO:0005654">
    <property type="term" value="C:nucleoplasm"/>
    <property type="evidence" value="ECO:0007669"/>
    <property type="project" value="TreeGrafter"/>
</dbReference>